<protein>
    <recommendedName>
        <fullName evidence="4">Zn(2)-C6 fungal-type domain-containing protein</fullName>
    </recommendedName>
</protein>
<dbReference type="GO" id="GO:0003677">
    <property type="term" value="F:DNA binding"/>
    <property type="evidence" value="ECO:0007669"/>
    <property type="project" value="InterPro"/>
</dbReference>
<evidence type="ECO:0000256" key="3">
    <source>
        <dbReference type="SAM" id="MobiDB-lite"/>
    </source>
</evidence>
<dbReference type="CDD" id="cd12148">
    <property type="entry name" value="fungal_TF_MHR"/>
    <property type="match status" value="1"/>
</dbReference>
<dbReference type="SMART" id="SM00066">
    <property type="entry name" value="GAL4"/>
    <property type="match status" value="1"/>
</dbReference>
<keyword evidence="6" id="KW-1185">Reference proteome</keyword>
<keyword evidence="1" id="KW-0479">Metal-binding</keyword>
<keyword evidence="2" id="KW-0539">Nucleus</keyword>
<reference evidence="5" key="1">
    <citation type="submission" date="2023-02" db="EMBL/GenBank/DDBJ databases">
        <title>Identification and recombinant expression of a fungal hydrolase from Papiliotrema laurentii that hydrolyzes apple cutin and clears colloidal polyester polyurethane.</title>
        <authorList>
            <consortium name="DOE Joint Genome Institute"/>
            <person name="Roman V.A."/>
            <person name="Bojanowski C."/>
            <person name="Crable B.R."/>
            <person name="Wagner D.N."/>
            <person name="Hung C.S."/>
            <person name="Nadeau L.J."/>
            <person name="Schratz L."/>
            <person name="Haridas S."/>
            <person name="Pangilinan J."/>
            <person name="Lipzen A."/>
            <person name="Na H."/>
            <person name="Yan M."/>
            <person name="Ng V."/>
            <person name="Grigoriev I.V."/>
            <person name="Spatafora J.W."/>
            <person name="Barlow D."/>
            <person name="Biffinger J."/>
            <person name="Kelley-Loughnane N."/>
            <person name="Varaljay V.A."/>
            <person name="Crookes-Goodson W.J."/>
        </authorList>
    </citation>
    <scope>NUCLEOTIDE SEQUENCE</scope>
    <source>
        <strain evidence="5">5307AH</strain>
    </source>
</reference>
<dbReference type="Pfam" id="PF04082">
    <property type="entry name" value="Fungal_trans"/>
    <property type="match status" value="1"/>
</dbReference>
<dbReference type="InterPro" id="IPR007219">
    <property type="entry name" value="XnlR_reg_dom"/>
</dbReference>
<feature type="compositionally biased region" description="Polar residues" evidence="3">
    <location>
        <begin position="503"/>
        <end position="526"/>
    </location>
</feature>
<accession>A0AAD9L7Q4</accession>
<dbReference type="GO" id="GO:0008270">
    <property type="term" value="F:zinc ion binding"/>
    <property type="evidence" value="ECO:0007669"/>
    <property type="project" value="InterPro"/>
</dbReference>
<dbReference type="Gene3D" id="4.10.240.10">
    <property type="entry name" value="Zn(2)-C6 fungal-type DNA-binding domain"/>
    <property type="match status" value="1"/>
</dbReference>
<dbReference type="PROSITE" id="PS50048">
    <property type="entry name" value="ZN2_CY6_FUNGAL_2"/>
    <property type="match status" value="1"/>
</dbReference>
<proteinExistence type="predicted"/>
<organism evidence="5 6">
    <name type="scientific">Papiliotrema laurentii</name>
    <name type="common">Cryptococcus laurentii</name>
    <dbReference type="NCBI Taxonomy" id="5418"/>
    <lineage>
        <taxon>Eukaryota</taxon>
        <taxon>Fungi</taxon>
        <taxon>Dikarya</taxon>
        <taxon>Basidiomycota</taxon>
        <taxon>Agaricomycotina</taxon>
        <taxon>Tremellomycetes</taxon>
        <taxon>Tremellales</taxon>
        <taxon>Rhynchogastremaceae</taxon>
        <taxon>Papiliotrema</taxon>
    </lineage>
</organism>
<dbReference type="GO" id="GO:0000981">
    <property type="term" value="F:DNA-binding transcription factor activity, RNA polymerase II-specific"/>
    <property type="evidence" value="ECO:0007669"/>
    <property type="project" value="InterPro"/>
</dbReference>
<dbReference type="CDD" id="cd00067">
    <property type="entry name" value="GAL4"/>
    <property type="match status" value="1"/>
</dbReference>
<dbReference type="PROSITE" id="PS00463">
    <property type="entry name" value="ZN2_CY6_FUNGAL_1"/>
    <property type="match status" value="1"/>
</dbReference>
<evidence type="ECO:0000313" key="5">
    <source>
        <dbReference type="EMBL" id="KAK1926391.1"/>
    </source>
</evidence>
<dbReference type="PANTHER" id="PTHR47431:SF1">
    <property type="entry name" value="ZN(II)2CYS6 TRANSCRIPTION FACTOR (EUROFUNG)"/>
    <property type="match status" value="1"/>
</dbReference>
<evidence type="ECO:0000259" key="4">
    <source>
        <dbReference type="PROSITE" id="PS50048"/>
    </source>
</evidence>
<evidence type="ECO:0000256" key="2">
    <source>
        <dbReference type="ARBA" id="ARBA00023242"/>
    </source>
</evidence>
<feature type="region of interest" description="Disordered" evidence="3">
    <location>
        <begin position="887"/>
        <end position="906"/>
    </location>
</feature>
<dbReference type="InterPro" id="IPR036864">
    <property type="entry name" value="Zn2-C6_fun-type_DNA-bd_sf"/>
</dbReference>
<name>A0AAD9L7Q4_PAPLA</name>
<gene>
    <name evidence="5" type="ORF">DB88DRAFT_162638</name>
</gene>
<dbReference type="PANTHER" id="PTHR47431">
    <property type="entry name" value="ZN(II)2CYS6 TRANSCRIPTION FACTOR (EUROFUNG)-RELATED"/>
    <property type="match status" value="1"/>
</dbReference>
<sequence length="906" mass="98445">MSYLDSSTLHTSQQGYPYPLAPDHNGQADNHHPYPGYNGTGLDRQANSSSGSAGAAPSSGKAKPKITYKESPVKAACLTCRAKKAKCDGVRPVCGACEKKSLECQYVKSRRGGARKKREVQSPSALQEFLKKLDGLLGLPDFKVLKGTREPTDDTTNIVRQFSSREEILSCYYNEVHPFVPVMPSRKYLRDVLPTLLPVSPFLLAAQTILVLVPHPNDPEPASYDSKRLRSAASHALADEATRAVQRLVETGQTSLECVQALTMLALWEWGSSGSTANNRARSTHATQLAMEMSLHDMDKYSDSETDRVIEGADWRKDMARRTWWQTFVNQLTSAVVTGTTPVLSPDDERIHVHYPVASAEDDAWPRWIETNRQCTRVFGTVNSIYYSHLQPGAATAWGSHVETVEGEQKAKMKKDVMDVDAQITEMMRKAEETAIIELVPGGEEEVVRNLQLSSRLGLAVVHIHIHRHQAFPEVSLFSKMICGLPKMPDVAETPETQISTPAAQQFQAADSTLNSSSNTSPQSAQEGGETPYGFIDEMWQPETYPESLPEPWFTHPGGAAALYAPVSQSPTFYPAVAASITSYHSPEGDQTHGRRPSTVSNSSNKPHKAWGVDANDKPDEKAQPVAPAPNPDTAQLFPPGVSLARCATAAHTIVRLEVLHRSAVIAMWDGPPKWMPFCACGLVTGAYSFLLLALAVQAESLYNGSTEDALEQIDGLLTNVKVIVAGLEAYGTMWAGIDAMASEVRAALEAATQLPSEIRRQRSAAQAAQAEKQIASVQSAQTLQVDFGSDSQSAQNGMTNGHGPFDSSVRFTELSPDASSAADVNGFSTIPAHMQGVYGYSVPVNGQKWDGNGYQNGNANGQHFDHGYQNGNGYQNGGAYQFGYQQNDQPNPVYGDTSIRGWTSG</sequence>
<dbReference type="InterPro" id="IPR001138">
    <property type="entry name" value="Zn2Cys6_DnaBD"/>
</dbReference>
<evidence type="ECO:0000313" key="6">
    <source>
        <dbReference type="Proteomes" id="UP001182556"/>
    </source>
</evidence>
<feature type="region of interest" description="Disordered" evidence="3">
    <location>
        <begin position="585"/>
        <end position="635"/>
    </location>
</feature>
<evidence type="ECO:0000256" key="1">
    <source>
        <dbReference type="ARBA" id="ARBA00022723"/>
    </source>
</evidence>
<comment type="caution">
    <text evidence="5">The sequence shown here is derived from an EMBL/GenBank/DDBJ whole genome shotgun (WGS) entry which is preliminary data.</text>
</comment>
<dbReference type="Proteomes" id="UP001182556">
    <property type="component" value="Unassembled WGS sequence"/>
</dbReference>
<feature type="region of interest" description="Disordered" evidence="3">
    <location>
        <begin position="503"/>
        <end position="535"/>
    </location>
</feature>
<dbReference type="Pfam" id="PF00172">
    <property type="entry name" value="Zn_clus"/>
    <property type="match status" value="1"/>
</dbReference>
<feature type="compositionally biased region" description="Low complexity" evidence="3">
    <location>
        <begin position="48"/>
        <end position="61"/>
    </location>
</feature>
<feature type="region of interest" description="Disordered" evidence="3">
    <location>
        <begin position="1"/>
        <end position="66"/>
    </location>
</feature>
<feature type="compositionally biased region" description="Polar residues" evidence="3">
    <location>
        <begin position="1"/>
        <end position="15"/>
    </location>
</feature>
<feature type="domain" description="Zn(2)-C6 fungal-type" evidence="4">
    <location>
        <begin position="76"/>
        <end position="106"/>
    </location>
</feature>
<dbReference type="SUPFAM" id="SSF57701">
    <property type="entry name" value="Zn2/Cys6 DNA-binding domain"/>
    <property type="match status" value="1"/>
</dbReference>
<dbReference type="AlphaFoldDB" id="A0AAD9L7Q4"/>
<dbReference type="GO" id="GO:0006351">
    <property type="term" value="P:DNA-templated transcription"/>
    <property type="evidence" value="ECO:0007669"/>
    <property type="project" value="InterPro"/>
</dbReference>
<dbReference type="EMBL" id="JAODAN010000002">
    <property type="protein sequence ID" value="KAK1926391.1"/>
    <property type="molecule type" value="Genomic_DNA"/>
</dbReference>